<protein>
    <submittedName>
        <fullName evidence="2">Uncharacterized protein</fullName>
    </submittedName>
</protein>
<dbReference type="Proteomes" id="UP000053413">
    <property type="component" value="Unassembled WGS sequence"/>
</dbReference>
<comment type="caution">
    <text evidence="2">The sequence shown here is derived from an EMBL/GenBank/DDBJ whole genome shotgun (WGS) entry which is preliminary data.</text>
</comment>
<evidence type="ECO:0000313" key="2">
    <source>
        <dbReference type="EMBL" id="KUL54835.1"/>
    </source>
</evidence>
<dbReference type="InterPro" id="IPR036390">
    <property type="entry name" value="WH_DNA-bd_sf"/>
</dbReference>
<dbReference type="SUPFAM" id="SSF53067">
    <property type="entry name" value="Actin-like ATPase domain"/>
    <property type="match status" value="1"/>
</dbReference>
<dbReference type="CDD" id="cd23763">
    <property type="entry name" value="ASKHA_ATPase_ROK"/>
    <property type="match status" value="1"/>
</dbReference>
<dbReference type="Gene3D" id="3.30.420.40">
    <property type="match status" value="1"/>
</dbReference>
<evidence type="ECO:0000256" key="1">
    <source>
        <dbReference type="ARBA" id="ARBA00006479"/>
    </source>
</evidence>
<reference evidence="3" key="1">
    <citation type="submission" date="2015-10" db="EMBL/GenBank/DDBJ databases">
        <authorList>
            <person name="Ju K.-S."/>
            <person name="Doroghazi J.R."/>
            <person name="Metcalf W.W."/>
        </authorList>
    </citation>
    <scope>NUCLEOTIDE SEQUENCE [LARGE SCALE GENOMIC DNA]</scope>
    <source>
        <strain evidence="3">NRRL F-8817</strain>
    </source>
</reference>
<gene>
    <name evidence="2" type="ORF">ADL28_22620</name>
</gene>
<evidence type="ECO:0000313" key="3">
    <source>
        <dbReference type="Proteomes" id="UP000053413"/>
    </source>
</evidence>
<organism evidence="2 3">
    <name type="scientific">Streptomyces violaceusniger</name>
    <dbReference type="NCBI Taxonomy" id="68280"/>
    <lineage>
        <taxon>Bacteria</taxon>
        <taxon>Bacillati</taxon>
        <taxon>Actinomycetota</taxon>
        <taxon>Actinomycetes</taxon>
        <taxon>Kitasatosporales</taxon>
        <taxon>Streptomycetaceae</taxon>
        <taxon>Streptomyces</taxon>
        <taxon>Streptomyces violaceusniger group</taxon>
    </lineage>
</organism>
<name>A0A0X3WD38_STRVO</name>
<proteinExistence type="inferred from homology"/>
<dbReference type="Pfam" id="PF00480">
    <property type="entry name" value="ROK"/>
    <property type="match status" value="1"/>
</dbReference>
<dbReference type="AlphaFoldDB" id="A0A0X3WD38"/>
<dbReference type="InterPro" id="IPR000600">
    <property type="entry name" value="ROK"/>
</dbReference>
<dbReference type="EMBL" id="LLZJ01000288">
    <property type="protein sequence ID" value="KUL54835.1"/>
    <property type="molecule type" value="Genomic_DNA"/>
</dbReference>
<dbReference type="InterPro" id="IPR043129">
    <property type="entry name" value="ATPase_NBD"/>
</dbReference>
<accession>A0A0X3WD38</accession>
<dbReference type="SUPFAM" id="SSF46785">
    <property type="entry name" value="Winged helix' DNA-binding domain"/>
    <property type="match status" value="1"/>
</dbReference>
<sequence>MLDLVVAGEATNRAETARRSGLARSTVGQQVDQLLGRDILQELEGCDPDRVRQVVMGLPAPVDPWRGSPLRPNGMPGWDGFPVAERLRTRFRAPAQVDNDANLISPGCGPWCTSAPCCWPRGS</sequence>
<comment type="similarity">
    <text evidence="1">Belongs to the ROK (NagC/XylR) family.</text>
</comment>
<dbReference type="RefSeq" id="WP_059145580.1">
    <property type="nucleotide sequence ID" value="NZ_LLZJ01000288.1"/>
</dbReference>